<dbReference type="InterPro" id="IPR017854">
    <property type="entry name" value="Metalthion_dom_sf"/>
</dbReference>
<dbReference type="EMBL" id="NWUX01000011">
    <property type="protein sequence ID" value="PCF95265.1"/>
    <property type="molecule type" value="Genomic_DNA"/>
</dbReference>
<protein>
    <submittedName>
        <fullName evidence="3">Metallothionein</fullName>
    </submittedName>
</protein>
<organism evidence="3 4">
    <name type="scientific">Vreelandella nigrificans</name>
    <dbReference type="NCBI Taxonomy" id="2042704"/>
    <lineage>
        <taxon>Bacteria</taxon>
        <taxon>Pseudomonadati</taxon>
        <taxon>Pseudomonadota</taxon>
        <taxon>Gammaproteobacteria</taxon>
        <taxon>Oceanospirillales</taxon>
        <taxon>Halomonadaceae</taxon>
        <taxon>Vreelandella</taxon>
    </lineage>
</organism>
<keyword evidence="4" id="KW-1185">Reference proteome</keyword>
<dbReference type="Proteomes" id="UP000218677">
    <property type="component" value="Unassembled WGS sequence"/>
</dbReference>
<sequence length="50" mass="5269">MSQQQCACPKCKCSVDNHSIEKDGKLYCSQSCATGHADGSTDCGHNCKCG</sequence>
<proteinExistence type="predicted"/>
<dbReference type="SUPFAM" id="SSF57868">
    <property type="entry name" value="Metallothionein"/>
    <property type="match status" value="1"/>
</dbReference>
<dbReference type="Pfam" id="PF02069">
    <property type="entry name" value="Metallothio_Pro"/>
    <property type="match status" value="1"/>
</dbReference>
<name>A0A2A4HM26_9GAMM</name>
<gene>
    <name evidence="3" type="ORF">CPA45_13275</name>
</gene>
<reference evidence="4" key="1">
    <citation type="submission" date="2017-09" db="EMBL/GenBank/DDBJ databases">
        <authorList>
            <person name="Cho G.-S."/>
            <person name="Oguntoyinbo F.A."/>
            <person name="Cnockaert M."/>
            <person name="Kabisch J."/>
            <person name="Neve H."/>
            <person name="Bockelmann W."/>
            <person name="Wenning M."/>
            <person name="Franz C.M."/>
            <person name="Vandamme P."/>
        </authorList>
    </citation>
    <scope>NUCLEOTIDE SEQUENCE [LARGE SCALE GENOMIC DNA]</scope>
    <source>
        <strain evidence="4">MBT G8648</strain>
    </source>
</reference>
<dbReference type="InterPro" id="IPR000518">
    <property type="entry name" value="Metalthion_fam14_prok"/>
</dbReference>
<accession>A0A2A4HM26</accession>
<evidence type="ECO:0000256" key="2">
    <source>
        <dbReference type="ARBA" id="ARBA00022851"/>
    </source>
</evidence>
<evidence type="ECO:0000313" key="3">
    <source>
        <dbReference type="EMBL" id="PCF95265.1"/>
    </source>
</evidence>
<dbReference type="AlphaFoldDB" id="A0A2A4HM26"/>
<dbReference type="OrthoDB" id="468089at2"/>
<keyword evidence="1" id="KW-0479">Metal-binding</keyword>
<evidence type="ECO:0000256" key="1">
    <source>
        <dbReference type="ARBA" id="ARBA00022723"/>
    </source>
</evidence>
<dbReference type="RefSeq" id="WP_096652133.1">
    <property type="nucleotide sequence ID" value="NZ_NWUX01000011.1"/>
</dbReference>
<dbReference type="Gene3D" id="2.30.170.10">
    <property type="match status" value="1"/>
</dbReference>
<dbReference type="GO" id="GO:0046872">
    <property type="term" value="F:metal ion binding"/>
    <property type="evidence" value="ECO:0007669"/>
    <property type="project" value="UniProtKB-KW"/>
</dbReference>
<keyword evidence="2" id="KW-0480">Metal-thiolate cluster</keyword>
<evidence type="ECO:0000313" key="4">
    <source>
        <dbReference type="Proteomes" id="UP000218677"/>
    </source>
</evidence>
<comment type="caution">
    <text evidence="3">The sequence shown here is derived from an EMBL/GenBank/DDBJ whole genome shotgun (WGS) entry which is preliminary data.</text>
</comment>